<evidence type="ECO:0000256" key="3">
    <source>
        <dbReference type="ARBA" id="ARBA00022475"/>
    </source>
</evidence>
<proteinExistence type="inferred from homology"/>
<dbReference type="Gene3D" id="1.20.1640.10">
    <property type="entry name" value="Multidrug efflux transporter AcrB transmembrane domain"/>
    <property type="match status" value="2"/>
</dbReference>
<dbReference type="InterPro" id="IPR000731">
    <property type="entry name" value="SSD"/>
</dbReference>
<evidence type="ECO:0000256" key="5">
    <source>
        <dbReference type="ARBA" id="ARBA00022989"/>
    </source>
</evidence>
<evidence type="ECO:0000256" key="2">
    <source>
        <dbReference type="ARBA" id="ARBA00010157"/>
    </source>
</evidence>
<dbReference type="KEGG" id="nah:F5544_31385"/>
<organism evidence="9 10">
    <name type="scientific">Nocardia arthritidis</name>
    <dbReference type="NCBI Taxonomy" id="228602"/>
    <lineage>
        <taxon>Bacteria</taxon>
        <taxon>Bacillati</taxon>
        <taxon>Actinomycetota</taxon>
        <taxon>Actinomycetes</taxon>
        <taxon>Mycobacteriales</taxon>
        <taxon>Nocardiaceae</taxon>
        <taxon>Nocardia</taxon>
    </lineage>
</organism>
<dbReference type="PANTHER" id="PTHR33406:SF11">
    <property type="entry name" value="MEMBRANE PROTEIN SCO6666-RELATED"/>
    <property type="match status" value="1"/>
</dbReference>
<name>A0A6G9YLN5_9NOCA</name>
<evidence type="ECO:0000313" key="9">
    <source>
        <dbReference type="EMBL" id="QIS14118.1"/>
    </source>
</evidence>
<evidence type="ECO:0000256" key="6">
    <source>
        <dbReference type="ARBA" id="ARBA00023136"/>
    </source>
</evidence>
<protein>
    <submittedName>
        <fullName evidence="9">MMPL family transporter</fullName>
    </submittedName>
</protein>
<feature type="domain" description="SSD" evidence="8">
    <location>
        <begin position="204"/>
        <end position="335"/>
    </location>
</feature>
<feature type="transmembrane region" description="Helical" evidence="7">
    <location>
        <begin position="312"/>
        <end position="336"/>
    </location>
</feature>
<comment type="similarity">
    <text evidence="2">Belongs to the resistance-nodulation-cell division (RND) (TC 2.A.6) family. MmpL subfamily.</text>
</comment>
<evidence type="ECO:0000256" key="4">
    <source>
        <dbReference type="ARBA" id="ARBA00022692"/>
    </source>
</evidence>
<reference evidence="9 10" key="1">
    <citation type="journal article" date="2019" name="ACS Chem. Biol.">
        <title>Identification and Mobilization of a Cryptic Antibiotic Biosynthesis Gene Locus from a Human-Pathogenic Nocardia Isolate.</title>
        <authorList>
            <person name="Herisse M."/>
            <person name="Ishida K."/>
            <person name="Porter J.L."/>
            <person name="Howden B."/>
            <person name="Hertweck C."/>
            <person name="Stinear T.P."/>
            <person name="Pidot S.J."/>
        </authorList>
    </citation>
    <scope>NUCLEOTIDE SEQUENCE [LARGE SCALE GENOMIC DNA]</scope>
    <source>
        <strain evidence="9 10">AUSMDU00012717</strain>
    </source>
</reference>
<feature type="transmembrane region" description="Helical" evidence="7">
    <location>
        <begin position="285"/>
        <end position="306"/>
    </location>
</feature>
<dbReference type="InterPro" id="IPR050545">
    <property type="entry name" value="Mycobact_MmpL"/>
</dbReference>
<evidence type="ECO:0000256" key="7">
    <source>
        <dbReference type="SAM" id="Phobius"/>
    </source>
</evidence>
<feature type="transmembrane region" description="Helical" evidence="7">
    <location>
        <begin position="528"/>
        <end position="549"/>
    </location>
</feature>
<dbReference type="Proteomes" id="UP000503540">
    <property type="component" value="Chromosome"/>
</dbReference>
<feature type="transmembrane region" description="Helical" evidence="7">
    <location>
        <begin position="678"/>
        <end position="699"/>
    </location>
</feature>
<feature type="transmembrane region" description="Helical" evidence="7">
    <location>
        <begin position="207"/>
        <end position="228"/>
    </location>
</feature>
<comment type="subcellular location">
    <subcellularLocation>
        <location evidence="1">Cell membrane</location>
        <topology evidence="1">Multi-pass membrane protein</topology>
    </subcellularLocation>
</comment>
<feature type="transmembrane region" description="Helical" evidence="7">
    <location>
        <begin position="649"/>
        <end position="672"/>
    </location>
</feature>
<evidence type="ECO:0000313" key="10">
    <source>
        <dbReference type="Proteomes" id="UP000503540"/>
    </source>
</evidence>
<dbReference type="PANTHER" id="PTHR33406">
    <property type="entry name" value="MEMBRANE PROTEIN MJ1562-RELATED"/>
    <property type="match status" value="1"/>
</dbReference>
<evidence type="ECO:0000259" key="8">
    <source>
        <dbReference type="PROSITE" id="PS50156"/>
    </source>
</evidence>
<accession>A0A6G9YLN5</accession>
<dbReference type="InterPro" id="IPR004869">
    <property type="entry name" value="MMPL_dom"/>
</dbReference>
<keyword evidence="10" id="KW-1185">Reference proteome</keyword>
<dbReference type="SUPFAM" id="SSF82866">
    <property type="entry name" value="Multidrug efflux transporter AcrB transmembrane domain"/>
    <property type="match status" value="2"/>
</dbReference>
<evidence type="ECO:0000256" key="1">
    <source>
        <dbReference type="ARBA" id="ARBA00004651"/>
    </source>
</evidence>
<gene>
    <name evidence="9" type="ORF">F5544_31385</name>
</gene>
<dbReference type="Pfam" id="PF03176">
    <property type="entry name" value="MMPL"/>
    <property type="match status" value="2"/>
</dbReference>
<dbReference type="AlphaFoldDB" id="A0A6G9YLN5"/>
<feature type="transmembrane region" description="Helical" evidence="7">
    <location>
        <begin position="561"/>
        <end position="579"/>
    </location>
</feature>
<dbReference type="GO" id="GO:0005886">
    <property type="term" value="C:plasma membrane"/>
    <property type="evidence" value="ECO:0007669"/>
    <property type="project" value="UniProtKB-SubCell"/>
</dbReference>
<feature type="transmembrane region" description="Helical" evidence="7">
    <location>
        <begin position="591"/>
        <end position="611"/>
    </location>
</feature>
<feature type="transmembrane region" description="Helical" evidence="7">
    <location>
        <begin position="372"/>
        <end position="391"/>
    </location>
</feature>
<dbReference type="PROSITE" id="PS50156">
    <property type="entry name" value="SSD"/>
    <property type="match status" value="1"/>
</dbReference>
<sequence>MLGGLAKWIVRFPKWFLGAAAVLFVLAAVVAAPVNSVLAAGGYQDPNSESARAQRVLLHGFDRGGQLVIIRLHSIQGADVAVDPAARAAATEILDGLSGFGFVQRPVLSLWSDPGMANALQSRDHSSGLIAASITGSDKEVETRAQVIADRFSGTRNGIDIAAGGQPLGYQQADALAKQDLVVAEGIAVAISLLVLVWVFRGLIAAAVPVAIGLSAIVGTAAWLRVIATVTDVSVFALNLATALGLALAIDYTLLLINRYREEVASGRARPDAVERAVTTAGRTVLFSAIVVALSLSILAIFPMYFLRSFAYAGLAVVVSAAVAAIAVAPAMLVLLGARIDSFNPLPWLRTRNTELEHSVWYRTTQFVQRRAVVVGIACVALLLTLGMPFLGVHLSYPDDRVLPATTSTRQVADDIRNNFAQNISASITVVVEHAGTADYGPALSAVSGVTGVIGPAGTYSGGHPVGPGNADAARPGVEYLTVLSDVEPFSRQADDQLTALHAVPQPTGARVLFTGLTQENKDNIDGIFRLLPVVLGLIALTTCVLLFLLTGSVLLPLKALVMNVLSLSATFGALVWIFQDGNLGGLGTTATGGLVANVPVLMFCVAFGLSMDYEVFLLARICEEWSGAPNDRASNDAAVARGLARTGYVVTAAAVLMAIVFTGFATAQVAIMRMLGVGLTLAVLMDATVIRMLLVPAFMRLAGRANRWAPAPLRWVHTRFGISEGDASLRDSGSR</sequence>
<dbReference type="RefSeq" id="WP_167476569.1">
    <property type="nucleotide sequence ID" value="NZ_CP046172.1"/>
</dbReference>
<feature type="transmembrane region" description="Helical" evidence="7">
    <location>
        <begin position="181"/>
        <end position="200"/>
    </location>
</feature>
<keyword evidence="4 7" id="KW-0812">Transmembrane</keyword>
<dbReference type="EMBL" id="CP046172">
    <property type="protein sequence ID" value="QIS14118.1"/>
    <property type="molecule type" value="Genomic_DNA"/>
</dbReference>
<feature type="transmembrane region" description="Helical" evidence="7">
    <location>
        <begin position="234"/>
        <end position="257"/>
    </location>
</feature>
<keyword evidence="6 7" id="KW-0472">Membrane</keyword>
<keyword evidence="5 7" id="KW-1133">Transmembrane helix</keyword>
<keyword evidence="3" id="KW-1003">Cell membrane</keyword>